<dbReference type="RefSeq" id="WP_089226169.1">
    <property type="nucleotide sequence ID" value="NZ_FZOF01000014.1"/>
</dbReference>
<accession>A0A239JV55</accession>
<dbReference type="Proteomes" id="UP000198280">
    <property type="component" value="Unassembled WGS sequence"/>
</dbReference>
<dbReference type="AlphaFoldDB" id="A0A239JV55"/>
<name>A0A239JV55_9ACTN</name>
<sequence length="117" mass="12125">MADLRRHGIRAGALFLLLGAAGCSGLTPKAVGSLVYTTPDNKVVQLDSPSVDGCHQLPPTGARSVANNTLNDVILHTGPGCKNLEGTESYYLATKTSNPGMPDAEPWMSFTVVGGNA</sequence>
<evidence type="ECO:0000313" key="1">
    <source>
        <dbReference type="EMBL" id="SNT09599.1"/>
    </source>
</evidence>
<keyword evidence="2" id="KW-1185">Reference proteome</keyword>
<dbReference type="OrthoDB" id="4301920at2"/>
<reference evidence="1 2" key="1">
    <citation type="submission" date="2017-06" db="EMBL/GenBank/DDBJ databases">
        <authorList>
            <person name="Kim H.J."/>
            <person name="Triplett B.A."/>
        </authorList>
    </citation>
    <scope>NUCLEOTIDE SEQUENCE [LARGE SCALE GENOMIC DNA]</scope>
    <source>
        <strain evidence="1 2">CGMCC 4.1858</strain>
    </source>
</reference>
<protein>
    <submittedName>
        <fullName evidence="1">Uncharacterized protein</fullName>
    </submittedName>
</protein>
<dbReference type="EMBL" id="FZOF01000014">
    <property type="protein sequence ID" value="SNT09599.1"/>
    <property type="molecule type" value="Genomic_DNA"/>
</dbReference>
<organism evidence="1 2">
    <name type="scientific">Actinacidiphila glaucinigra</name>
    <dbReference type="NCBI Taxonomy" id="235986"/>
    <lineage>
        <taxon>Bacteria</taxon>
        <taxon>Bacillati</taxon>
        <taxon>Actinomycetota</taxon>
        <taxon>Actinomycetes</taxon>
        <taxon>Kitasatosporales</taxon>
        <taxon>Streptomycetaceae</taxon>
        <taxon>Actinacidiphila</taxon>
    </lineage>
</organism>
<proteinExistence type="predicted"/>
<evidence type="ECO:0000313" key="2">
    <source>
        <dbReference type="Proteomes" id="UP000198280"/>
    </source>
</evidence>
<dbReference type="PROSITE" id="PS51257">
    <property type="entry name" value="PROKAR_LIPOPROTEIN"/>
    <property type="match status" value="1"/>
</dbReference>
<gene>
    <name evidence="1" type="ORF">SAMN05216252_11440</name>
</gene>